<dbReference type="InterPro" id="IPR047520">
    <property type="entry name" value="XPF_nuclease"/>
</dbReference>
<dbReference type="OrthoDB" id="361020at2759"/>
<evidence type="ECO:0000259" key="11">
    <source>
        <dbReference type="SMART" id="SM00891"/>
    </source>
</evidence>
<keyword evidence="9" id="KW-0539">Nucleus</keyword>
<sequence>MSRMLEYERQLLLDMVGVNCLLISAAGLDIERVMESLLRAYLDPRNLVLVVGTGNEQELRLANALGVPPSTQKCSYDEGGVVFVTARVLVVDALRDRVPLANVTGVVMLRAHAILAQEAFALRLFRQRNPTGFICAVSDAPSRFSSHNVRKVMRTIFCDNLLLWPRFHSVVVSALSGVTPEVVELHVKMTQSMLKIQTALLELLSYCVRELRRLNPGLLDELNVEEALASPRTLQRLLDPVWHQLGPKSRQLIADAKTLRTLLRSLCQSDSTSFLAQLAPLRTAEYAQRSSGWLLLPAAESLFVLAKGRDGNDKEICPKWSALADVLEEEAKDDGENKILILAEERRTCRQLMRYLTKDEASSEDDQTFFKKNNCLVFLEPLVSPLEPLLAAFSPRIIILYDANVVAVRQLEVFQARNPEPRLRVYFVVFGGSVEEQLYLTALRREKDAFEALVREKASLGAGEVSVDVGVESAKHGIVLVDVREFRSELPNLLHQKEVRVEPITLKVGDYIVTRDLCVERKSVSDLIGSLNSGRLYKQATAMQRNYKRPVLLIEFEGKDVARLPMQRLQLLTLLFPRLRIIWSPSPHASAEMLVELKAGHDEPSLEHAVASHRYDTPLLHEQFDTTMREFVSCLPGVHSKNLRSVLSQGGSLAQLFTMDAAKLAELTGTAATGQSLHSALHKALSPNLQANYVKPKKQPLKRKWPSKKT</sequence>
<protein>
    <recommendedName>
        <fullName evidence="10">DNA repair endonuclease XPF</fullName>
    </recommendedName>
</protein>
<evidence type="ECO:0000256" key="3">
    <source>
        <dbReference type="ARBA" id="ARBA00022722"/>
    </source>
</evidence>
<keyword evidence="8" id="KW-0234">DNA repair</keyword>
<evidence type="ECO:0000256" key="6">
    <source>
        <dbReference type="ARBA" id="ARBA00022801"/>
    </source>
</evidence>
<comment type="similarity">
    <text evidence="2">Belongs to the XPF family.</text>
</comment>
<keyword evidence="7" id="KW-0238">DNA-binding</keyword>
<dbReference type="SUPFAM" id="SSF52980">
    <property type="entry name" value="Restriction endonuclease-like"/>
    <property type="match status" value="1"/>
</dbReference>
<feature type="domain" description="ERCC4" evidence="11">
    <location>
        <begin position="478"/>
        <end position="558"/>
    </location>
</feature>
<keyword evidence="4" id="KW-0255">Endonuclease</keyword>
<keyword evidence="3" id="KW-0540">Nuclease</keyword>
<name>A0A8S1C890_9INSE</name>
<keyword evidence="13" id="KW-1185">Reference proteome</keyword>
<dbReference type="GO" id="GO:0000724">
    <property type="term" value="P:double-strand break repair via homologous recombination"/>
    <property type="evidence" value="ECO:0007669"/>
    <property type="project" value="TreeGrafter"/>
</dbReference>
<dbReference type="EMBL" id="CADEPI010000015">
    <property type="protein sequence ID" value="CAB3364184.1"/>
    <property type="molecule type" value="Genomic_DNA"/>
</dbReference>
<proteinExistence type="inferred from homology"/>
<gene>
    <name evidence="12" type="ORF">CLODIP_2_CD14503</name>
</gene>
<dbReference type="Pfam" id="PF02732">
    <property type="entry name" value="ERCC4"/>
    <property type="match status" value="1"/>
</dbReference>
<dbReference type="GO" id="GO:0000712">
    <property type="term" value="P:resolution of meiotic recombination intermediates"/>
    <property type="evidence" value="ECO:0007669"/>
    <property type="project" value="TreeGrafter"/>
</dbReference>
<evidence type="ECO:0000256" key="2">
    <source>
        <dbReference type="ARBA" id="ARBA00010015"/>
    </source>
</evidence>
<keyword evidence="5" id="KW-0227">DNA damage</keyword>
<dbReference type="GO" id="GO:0003684">
    <property type="term" value="F:damaged DNA binding"/>
    <property type="evidence" value="ECO:0007669"/>
    <property type="project" value="TreeGrafter"/>
</dbReference>
<dbReference type="SMART" id="SM00891">
    <property type="entry name" value="ERCC4"/>
    <property type="match status" value="1"/>
</dbReference>
<comment type="subcellular location">
    <subcellularLocation>
        <location evidence="1">Nucleus</location>
    </subcellularLocation>
</comment>
<dbReference type="GO" id="GO:0000014">
    <property type="term" value="F:single-stranded DNA endodeoxyribonuclease activity"/>
    <property type="evidence" value="ECO:0007669"/>
    <property type="project" value="TreeGrafter"/>
</dbReference>
<dbReference type="GO" id="GO:1901255">
    <property type="term" value="P:nucleotide-excision repair involved in interstrand cross-link repair"/>
    <property type="evidence" value="ECO:0007669"/>
    <property type="project" value="TreeGrafter"/>
</dbReference>
<dbReference type="GO" id="GO:0000110">
    <property type="term" value="C:nucleotide-excision repair factor 1 complex"/>
    <property type="evidence" value="ECO:0007669"/>
    <property type="project" value="TreeGrafter"/>
</dbReference>
<evidence type="ECO:0000313" key="12">
    <source>
        <dbReference type="EMBL" id="CAB3364184.1"/>
    </source>
</evidence>
<evidence type="ECO:0000256" key="9">
    <source>
        <dbReference type="ARBA" id="ARBA00023242"/>
    </source>
</evidence>
<accession>A0A8S1C890</accession>
<dbReference type="Proteomes" id="UP000494165">
    <property type="component" value="Unassembled WGS sequence"/>
</dbReference>
<evidence type="ECO:0000256" key="7">
    <source>
        <dbReference type="ARBA" id="ARBA00023125"/>
    </source>
</evidence>
<dbReference type="SUPFAM" id="SSF47781">
    <property type="entry name" value="RuvA domain 2-like"/>
    <property type="match status" value="1"/>
</dbReference>
<reference evidence="12 13" key="1">
    <citation type="submission" date="2020-04" db="EMBL/GenBank/DDBJ databases">
        <authorList>
            <person name="Alioto T."/>
            <person name="Alioto T."/>
            <person name="Gomez Garrido J."/>
        </authorList>
    </citation>
    <scope>NUCLEOTIDE SEQUENCE [LARGE SCALE GENOMIC DNA]</scope>
</reference>
<evidence type="ECO:0000313" key="13">
    <source>
        <dbReference type="Proteomes" id="UP000494165"/>
    </source>
</evidence>
<evidence type="ECO:0000256" key="8">
    <source>
        <dbReference type="ARBA" id="ARBA00023204"/>
    </source>
</evidence>
<evidence type="ECO:0000256" key="10">
    <source>
        <dbReference type="ARBA" id="ARBA00072370"/>
    </source>
</evidence>
<dbReference type="PANTHER" id="PTHR10150:SF0">
    <property type="entry name" value="DNA REPAIR ENDONUCLEASE XPF"/>
    <property type="match status" value="1"/>
</dbReference>
<keyword evidence="6" id="KW-0378">Hydrolase</keyword>
<dbReference type="Gene3D" id="1.10.150.20">
    <property type="entry name" value="5' to 3' exonuclease, C-terminal subdomain"/>
    <property type="match status" value="1"/>
</dbReference>
<evidence type="ECO:0000256" key="1">
    <source>
        <dbReference type="ARBA" id="ARBA00004123"/>
    </source>
</evidence>
<evidence type="ECO:0000256" key="5">
    <source>
        <dbReference type="ARBA" id="ARBA00022763"/>
    </source>
</evidence>
<organism evidence="12 13">
    <name type="scientific">Cloeon dipterum</name>
    <dbReference type="NCBI Taxonomy" id="197152"/>
    <lineage>
        <taxon>Eukaryota</taxon>
        <taxon>Metazoa</taxon>
        <taxon>Ecdysozoa</taxon>
        <taxon>Arthropoda</taxon>
        <taxon>Hexapoda</taxon>
        <taxon>Insecta</taxon>
        <taxon>Pterygota</taxon>
        <taxon>Palaeoptera</taxon>
        <taxon>Ephemeroptera</taxon>
        <taxon>Pisciforma</taxon>
        <taxon>Baetidae</taxon>
        <taxon>Cloeon</taxon>
    </lineage>
</organism>
<dbReference type="InterPro" id="IPR010994">
    <property type="entry name" value="RuvA_2-like"/>
</dbReference>
<dbReference type="Gene3D" id="3.40.50.10130">
    <property type="match status" value="1"/>
</dbReference>
<dbReference type="PANTHER" id="PTHR10150">
    <property type="entry name" value="DNA REPAIR ENDONUCLEASE XPF"/>
    <property type="match status" value="1"/>
</dbReference>
<dbReference type="InterPro" id="IPR006166">
    <property type="entry name" value="ERCC4_domain"/>
</dbReference>
<comment type="caution">
    <text evidence="12">The sequence shown here is derived from an EMBL/GenBank/DDBJ whole genome shotgun (WGS) entry which is preliminary data.</text>
</comment>
<dbReference type="InterPro" id="IPR011335">
    <property type="entry name" value="Restrct_endonuc-II-like"/>
</dbReference>
<dbReference type="FunFam" id="3.40.50.10130:FF:000002">
    <property type="entry name" value="DNA repair endonuclease XPF"/>
    <property type="match status" value="1"/>
</dbReference>
<dbReference type="GO" id="GO:0003697">
    <property type="term" value="F:single-stranded DNA binding"/>
    <property type="evidence" value="ECO:0007669"/>
    <property type="project" value="TreeGrafter"/>
</dbReference>
<dbReference type="CDD" id="cd20078">
    <property type="entry name" value="XPF_nuclease_XPF_euk"/>
    <property type="match status" value="1"/>
</dbReference>
<dbReference type="AlphaFoldDB" id="A0A8S1C890"/>
<evidence type="ECO:0000256" key="4">
    <source>
        <dbReference type="ARBA" id="ARBA00022759"/>
    </source>
</evidence>